<gene>
    <name evidence="3" type="ORF">LKD81_00015</name>
</gene>
<dbReference type="InterPro" id="IPR029787">
    <property type="entry name" value="Nucleotide_cyclase"/>
</dbReference>
<dbReference type="Proteomes" id="UP001198182">
    <property type="component" value="Unassembled WGS sequence"/>
</dbReference>
<evidence type="ECO:0000313" key="3">
    <source>
        <dbReference type="EMBL" id="MCC2229387.1"/>
    </source>
</evidence>
<dbReference type="InterPro" id="IPR050706">
    <property type="entry name" value="Cyclic-di-GMP_PDE-like"/>
</dbReference>
<dbReference type="SUPFAM" id="SSF55073">
    <property type="entry name" value="Nucleotide cyclase"/>
    <property type="match status" value="1"/>
</dbReference>
<dbReference type="InterPro" id="IPR001633">
    <property type="entry name" value="EAL_dom"/>
</dbReference>
<reference evidence="3" key="1">
    <citation type="submission" date="2021-10" db="EMBL/GenBank/DDBJ databases">
        <title>Anaerobic single-cell dispensing facilitates the cultivation of human gut bacteria.</title>
        <authorList>
            <person name="Afrizal A."/>
        </authorList>
    </citation>
    <scope>NUCLEOTIDE SEQUENCE</scope>
    <source>
        <strain evidence="3">CLA-AA-H215</strain>
    </source>
</reference>
<evidence type="ECO:0000313" key="4">
    <source>
        <dbReference type="Proteomes" id="UP001198182"/>
    </source>
</evidence>
<dbReference type="InterPro" id="IPR000160">
    <property type="entry name" value="GGDEF_dom"/>
</dbReference>
<evidence type="ECO:0000259" key="1">
    <source>
        <dbReference type="PROSITE" id="PS50883"/>
    </source>
</evidence>
<evidence type="ECO:0000259" key="2">
    <source>
        <dbReference type="PROSITE" id="PS50887"/>
    </source>
</evidence>
<sequence>MEFSTKDIVEFIKKIPETVIAYQIKKDHTVHSLYYSEKIPELCGISDEEYRELMLKATVSEKRMGDSVSVSFDHFLLPSVTEESSCCFQTRTKGKIYFQSRAFQAGETEEGPVMAVVLEGISQQKSLSSREVHREIVEAMIQGDGQNICALYMDVMTGEILQLLKNGSRAADFEGHRIDVWLKSVLFPGIPSEEKREELRTNFASKELLRRYTAGNQEFSLVHEFDDGNKICAYKMTTKLLLNIQNNHVEACVTWKDVTRDYVDYIINRTMYNNDYIALGVIDTENHTLYIRSHRMEGTVIEPMKSYPYEACLEMLGARIHRRDQEYFMNSSGVGVLLKAMNGRRQHSFTIHNNSDEAERYSYYWFDKRRKLILLVVESMVKELDTDSLTGYLNRSGFMHHAESILKANSERKLALLYVNIQRFKAVNDLLGYEAGDQIICEISNNLQSSFLKPLIIARMEADHFVLLVDQENLELDRMVDLLHLCYNKAAIHTDIYARCGIRYIDAEEKVSISDLCDQAKIAKGYIPNNYIQPYSIYNEKMKIEYEQRSIALINLENAIRNEEFQIYYQPVVDAKTEKIISAEALIRWISPTHGIMLPGNFIPALEESGYITMLDEFVNRKVYEFLTERSRQNKKILPVAVNLSRMDLMDMNIMNSVLHEIQDSELPRNVFHYEITESAYAEITDPGMKFLEDLHDKGAVLLVDDFGSGISSLSTVQDYAFDVIKLDIGFIRKIGNSSRTENIIAALISLAHHLNMKVIAEGVETEEQIAFLRKHECDYFQGFYFFRPFPQEEFERMLDRMQEENE</sequence>
<dbReference type="PROSITE" id="PS50887">
    <property type="entry name" value="GGDEF"/>
    <property type="match status" value="1"/>
</dbReference>
<dbReference type="Gene3D" id="3.30.70.270">
    <property type="match status" value="1"/>
</dbReference>
<dbReference type="PROSITE" id="PS50883">
    <property type="entry name" value="EAL"/>
    <property type="match status" value="1"/>
</dbReference>
<feature type="domain" description="GGDEF" evidence="2">
    <location>
        <begin position="412"/>
        <end position="540"/>
    </location>
</feature>
<dbReference type="Pfam" id="PF00990">
    <property type="entry name" value="GGDEF"/>
    <property type="match status" value="1"/>
</dbReference>
<dbReference type="NCBIfam" id="TIGR00254">
    <property type="entry name" value="GGDEF"/>
    <property type="match status" value="1"/>
</dbReference>
<feature type="domain" description="EAL" evidence="1">
    <location>
        <begin position="549"/>
        <end position="803"/>
    </location>
</feature>
<dbReference type="InterPro" id="IPR035919">
    <property type="entry name" value="EAL_sf"/>
</dbReference>
<dbReference type="CDD" id="cd01949">
    <property type="entry name" value="GGDEF"/>
    <property type="match status" value="1"/>
</dbReference>
<dbReference type="CDD" id="cd01948">
    <property type="entry name" value="EAL"/>
    <property type="match status" value="1"/>
</dbReference>
<accession>A0AAE3JE10</accession>
<dbReference type="InterPro" id="IPR043128">
    <property type="entry name" value="Rev_trsase/Diguanyl_cyclase"/>
</dbReference>
<dbReference type="RefSeq" id="WP_308452223.1">
    <property type="nucleotide sequence ID" value="NZ_JAJEQR010000001.1"/>
</dbReference>
<organism evidence="3 4">
    <name type="scientific">Hominifimenecus microfluidus</name>
    <dbReference type="NCBI Taxonomy" id="2885348"/>
    <lineage>
        <taxon>Bacteria</taxon>
        <taxon>Bacillati</taxon>
        <taxon>Bacillota</taxon>
        <taxon>Clostridia</taxon>
        <taxon>Lachnospirales</taxon>
        <taxon>Lachnospiraceae</taxon>
        <taxon>Hominifimenecus</taxon>
    </lineage>
</organism>
<dbReference type="EMBL" id="JAJEQR010000001">
    <property type="protein sequence ID" value="MCC2229387.1"/>
    <property type="molecule type" value="Genomic_DNA"/>
</dbReference>
<dbReference type="GO" id="GO:0071111">
    <property type="term" value="F:cyclic-guanylate-specific phosphodiesterase activity"/>
    <property type="evidence" value="ECO:0007669"/>
    <property type="project" value="InterPro"/>
</dbReference>
<dbReference type="Pfam" id="PF00563">
    <property type="entry name" value="EAL"/>
    <property type="match status" value="1"/>
</dbReference>
<dbReference type="SMART" id="SM00267">
    <property type="entry name" value="GGDEF"/>
    <property type="match status" value="1"/>
</dbReference>
<name>A0AAE3JE10_9FIRM</name>
<keyword evidence="4" id="KW-1185">Reference proteome</keyword>
<comment type="caution">
    <text evidence="3">The sequence shown here is derived from an EMBL/GenBank/DDBJ whole genome shotgun (WGS) entry which is preliminary data.</text>
</comment>
<dbReference type="PANTHER" id="PTHR33121">
    <property type="entry name" value="CYCLIC DI-GMP PHOSPHODIESTERASE PDEF"/>
    <property type="match status" value="1"/>
</dbReference>
<proteinExistence type="predicted"/>
<dbReference type="SMART" id="SM00052">
    <property type="entry name" value="EAL"/>
    <property type="match status" value="1"/>
</dbReference>
<dbReference type="AlphaFoldDB" id="A0AAE3JE10"/>
<protein>
    <submittedName>
        <fullName evidence="3">Bifunctional diguanylate cyclase/phosphodiesterase</fullName>
    </submittedName>
</protein>
<dbReference type="SUPFAM" id="SSF141868">
    <property type="entry name" value="EAL domain-like"/>
    <property type="match status" value="1"/>
</dbReference>
<dbReference type="PANTHER" id="PTHR33121:SF70">
    <property type="entry name" value="SIGNALING PROTEIN YKOW"/>
    <property type="match status" value="1"/>
</dbReference>
<dbReference type="Gene3D" id="3.20.20.450">
    <property type="entry name" value="EAL domain"/>
    <property type="match status" value="1"/>
</dbReference>